<dbReference type="AlphaFoldDB" id="A0A9P4TTL0"/>
<dbReference type="Pfam" id="PF01522">
    <property type="entry name" value="Polysacc_deac_1"/>
    <property type="match status" value="1"/>
</dbReference>
<keyword evidence="8" id="KW-1185">Reference proteome</keyword>
<evidence type="ECO:0000313" key="7">
    <source>
        <dbReference type="EMBL" id="KAF2422877.1"/>
    </source>
</evidence>
<dbReference type="GO" id="GO:0009272">
    <property type="term" value="P:fungal-type cell wall biogenesis"/>
    <property type="evidence" value="ECO:0007669"/>
    <property type="project" value="UniProtKB-ARBA"/>
</dbReference>
<keyword evidence="2" id="KW-0146">Chitin degradation</keyword>
<evidence type="ECO:0000259" key="6">
    <source>
        <dbReference type="PROSITE" id="PS51677"/>
    </source>
</evidence>
<keyword evidence="3" id="KW-0170">Cobalt</keyword>
<evidence type="ECO:0000256" key="3">
    <source>
        <dbReference type="ARBA" id="ARBA00023285"/>
    </source>
</evidence>
<comment type="cofactor">
    <cofactor evidence="1">
        <name>Co(2+)</name>
        <dbReference type="ChEBI" id="CHEBI:48828"/>
    </cofactor>
</comment>
<feature type="domain" description="NodB homology" evidence="6">
    <location>
        <begin position="38"/>
        <end position="282"/>
    </location>
</feature>
<dbReference type="GO" id="GO:0005975">
    <property type="term" value="P:carbohydrate metabolic process"/>
    <property type="evidence" value="ECO:0007669"/>
    <property type="project" value="InterPro"/>
</dbReference>
<keyword evidence="2" id="KW-0119">Carbohydrate metabolism</keyword>
<dbReference type="PROSITE" id="PS51677">
    <property type="entry name" value="NODB"/>
    <property type="match status" value="1"/>
</dbReference>
<evidence type="ECO:0000313" key="8">
    <source>
        <dbReference type="Proteomes" id="UP000800235"/>
    </source>
</evidence>
<keyword evidence="2" id="KW-0624">Polysaccharide degradation</keyword>
<dbReference type="OrthoDB" id="3162524at2759"/>
<dbReference type="GO" id="GO:0006032">
    <property type="term" value="P:chitin catabolic process"/>
    <property type="evidence" value="ECO:0007669"/>
    <property type="project" value="UniProtKB-KW"/>
</dbReference>
<comment type="catalytic activity">
    <reaction evidence="5">
        <text>[(1-&gt;4)-N-acetyl-beta-D-glucosaminyl](n) + n H2O = chitosan + n acetate</text>
        <dbReference type="Rhea" id="RHEA:10464"/>
        <dbReference type="Rhea" id="RHEA-COMP:9593"/>
        <dbReference type="Rhea" id="RHEA-COMP:9597"/>
        <dbReference type="ChEBI" id="CHEBI:15377"/>
        <dbReference type="ChEBI" id="CHEBI:17029"/>
        <dbReference type="ChEBI" id="CHEBI:30089"/>
        <dbReference type="ChEBI" id="CHEBI:57704"/>
        <dbReference type="EC" id="3.5.1.41"/>
    </reaction>
    <physiologicalReaction direction="left-to-right" evidence="5">
        <dbReference type="Rhea" id="RHEA:10465"/>
    </physiologicalReaction>
</comment>
<comment type="caution">
    <text evidence="7">The sequence shown here is derived from an EMBL/GenBank/DDBJ whole genome shotgun (WGS) entry which is preliminary data.</text>
</comment>
<gene>
    <name evidence="7" type="ORF">EJ08DRAFT_737744</name>
</gene>
<dbReference type="EC" id="3.5.1.41" evidence="4"/>
<proteinExistence type="predicted"/>
<dbReference type="EMBL" id="MU007087">
    <property type="protein sequence ID" value="KAF2422877.1"/>
    <property type="molecule type" value="Genomic_DNA"/>
</dbReference>
<dbReference type="Proteomes" id="UP000800235">
    <property type="component" value="Unassembled WGS sequence"/>
</dbReference>
<evidence type="ECO:0000256" key="5">
    <source>
        <dbReference type="ARBA" id="ARBA00048494"/>
    </source>
</evidence>
<reference evidence="7" key="1">
    <citation type="journal article" date="2020" name="Stud. Mycol.">
        <title>101 Dothideomycetes genomes: a test case for predicting lifestyles and emergence of pathogens.</title>
        <authorList>
            <person name="Haridas S."/>
            <person name="Albert R."/>
            <person name="Binder M."/>
            <person name="Bloem J."/>
            <person name="Labutti K."/>
            <person name="Salamov A."/>
            <person name="Andreopoulos B."/>
            <person name="Baker S."/>
            <person name="Barry K."/>
            <person name="Bills G."/>
            <person name="Bluhm B."/>
            <person name="Cannon C."/>
            <person name="Castanera R."/>
            <person name="Culley D."/>
            <person name="Daum C."/>
            <person name="Ezra D."/>
            <person name="Gonzalez J."/>
            <person name="Henrissat B."/>
            <person name="Kuo A."/>
            <person name="Liang C."/>
            <person name="Lipzen A."/>
            <person name="Lutzoni F."/>
            <person name="Magnuson J."/>
            <person name="Mondo S."/>
            <person name="Nolan M."/>
            <person name="Ohm R."/>
            <person name="Pangilinan J."/>
            <person name="Park H.-J."/>
            <person name="Ramirez L."/>
            <person name="Alfaro M."/>
            <person name="Sun H."/>
            <person name="Tritt A."/>
            <person name="Yoshinaga Y."/>
            <person name="Zwiers L.-H."/>
            <person name="Turgeon B."/>
            <person name="Goodwin S."/>
            <person name="Spatafora J."/>
            <person name="Crous P."/>
            <person name="Grigoriev I."/>
        </authorList>
    </citation>
    <scope>NUCLEOTIDE SEQUENCE</scope>
    <source>
        <strain evidence="7">CBS 130266</strain>
    </source>
</reference>
<evidence type="ECO:0000256" key="4">
    <source>
        <dbReference type="ARBA" id="ARBA00024056"/>
    </source>
</evidence>
<dbReference type="InterPro" id="IPR002509">
    <property type="entry name" value="NODB_dom"/>
</dbReference>
<dbReference type="GO" id="GO:0004099">
    <property type="term" value="F:chitin deacetylase activity"/>
    <property type="evidence" value="ECO:0007669"/>
    <property type="project" value="UniProtKB-EC"/>
</dbReference>
<name>A0A9P4TTL0_9PEZI</name>
<evidence type="ECO:0000256" key="2">
    <source>
        <dbReference type="ARBA" id="ARBA00023024"/>
    </source>
</evidence>
<evidence type="ECO:0000256" key="1">
    <source>
        <dbReference type="ARBA" id="ARBA00001941"/>
    </source>
</evidence>
<organism evidence="7 8">
    <name type="scientific">Tothia fuscella</name>
    <dbReference type="NCBI Taxonomy" id="1048955"/>
    <lineage>
        <taxon>Eukaryota</taxon>
        <taxon>Fungi</taxon>
        <taxon>Dikarya</taxon>
        <taxon>Ascomycota</taxon>
        <taxon>Pezizomycotina</taxon>
        <taxon>Dothideomycetes</taxon>
        <taxon>Pleosporomycetidae</taxon>
        <taxon>Venturiales</taxon>
        <taxon>Cylindrosympodiaceae</taxon>
        <taxon>Tothia</taxon>
    </lineage>
</organism>
<accession>A0A9P4TTL0</accession>
<dbReference type="InterPro" id="IPR050248">
    <property type="entry name" value="Polysacc_deacetylase_ArnD"/>
</dbReference>
<dbReference type="Gene3D" id="3.20.20.370">
    <property type="entry name" value="Glycoside hydrolase/deacetylase"/>
    <property type="match status" value="1"/>
</dbReference>
<dbReference type="InterPro" id="IPR011330">
    <property type="entry name" value="Glyco_hydro/deAcase_b/a-brl"/>
</dbReference>
<protein>
    <recommendedName>
        <fullName evidence="4">chitin deacetylase</fullName>
        <ecNumber evidence="4">3.5.1.41</ecNumber>
    </recommendedName>
</protein>
<dbReference type="PANTHER" id="PTHR10587">
    <property type="entry name" value="GLYCOSYL TRANSFERASE-RELATED"/>
    <property type="match status" value="1"/>
</dbReference>
<dbReference type="SUPFAM" id="SSF88713">
    <property type="entry name" value="Glycoside hydrolase/deacetylase"/>
    <property type="match status" value="1"/>
</dbReference>
<sequence>MEKQHSKSKWPDSARAAVCLTLDNMGEAADLNRGLRPDSKPIGFHHSVTEALPQILSLLKKYDIHATYFVESWNLGVYEDVILNQIATAGHEVGWHAWQHEAWWKLKDEQEECSNFERSFGKEGIGRFQDRSSRNQAHLPSYSGFRPPGGIINGDRTLKLCKDYGLGYLSPAGEEAATVVVGNADDKLVILPFKWATVDAYYYMDSFAGLRKMKKEYPGEVQDPNVLAQRYISEIDKVIENGRFLSLLFHPFLTDRTERLEALEIVLKYLAQKRDDGEIWLARCKDVEHWIRKYPDIVGTDPGWDLSQWR</sequence>